<keyword evidence="2" id="KW-0812">Transmembrane</keyword>
<feature type="region of interest" description="Disordered" evidence="1">
    <location>
        <begin position="67"/>
        <end position="90"/>
    </location>
</feature>
<proteinExistence type="predicted"/>
<protein>
    <submittedName>
        <fullName evidence="3">Uncharacterized protein</fullName>
    </submittedName>
</protein>
<dbReference type="EMBL" id="JAGVWF010000032">
    <property type="protein sequence ID" value="MBS3059266.1"/>
    <property type="molecule type" value="Genomic_DNA"/>
</dbReference>
<reference evidence="4" key="3">
    <citation type="submission" date="2021-05" db="EMBL/GenBank/DDBJ databases">
        <title>Protein family content uncovers lineage relationships and bacterial pathway maintenance mechanisms in DPANN archaea.</title>
        <authorList>
            <person name="Castelle C.J."/>
            <person name="Meheust R."/>
            <person name="Jaffe A.L."/>
            <person name="Seitz K."/>
            <person name="Gong X."/>
            <person name="Baker B.J."/>
            <person name="Banfield J.F."/>
        </authorList>
    </citation>
    <scope>NUCLEOTIDE SEQUENCE</scope>
    <source>
        <strain evidence="4">RIFCSPHIGHO2_01_FULL_GW2011_AR10_43_9</strain>
    </source>
</reference>
<gene>
    <name evidence="3" type="ORF">HA237_02580</name>
    <name evidence="4" type="ORF">J4224_02465</name>
</gene>
<dbReference type="Proteomes" id="UP000683213">
    <property type="component" value="Unassembled WGS sequence"/>
</dbReference>
<reference evidence="4" key="2">
    <citation type="submission" date="2021-03" db="EMBL/GenBank/DDBJ databases">
        <authorList>
            <person name="Jaffe A."/>
        </authorList>
    </citation>
    <scope>NUCLEOTIDE SEQUENCE</scope>
    <source>
        <strain evidence="4">RIFCSPHIGHO2_01_FULL_GW2011_AR10_43_9</strain>
    </source>
</reference>
<keyword evidence="2" id="KW-0472">Membrane</keyword>
<sequence length="90" mass="10345">MPLLEIIAAIGLFVIALVIVGFLFRYSNNILIKKINALKERQFELEKMDKMLSDRIKRLENRFEPKKGVAAQPAKEEKQKPAIELHAKAK</sequence>
<evidence type="ECO:0000313" key="4">
    <source>
        <dbReference type="EMBL" id="MBS3059266.1"/>
    </source>
</evidence>
<evidence type="ECO:0000256" key="1">
    <source>
        <dbReference type="SAM" id="MobiDB-lite"/>
    </source>
</evidence>
<evidence type="ECO:0000256" key="2">
    <source>
        <dbReference type="SAM" id="Phobius"/>
    </source>
</evidence>
<dbReference type="EMBL" id="DUFG01000014">
    <property type="protein sequence ID" value="HIH08234.1"/>
    <property type="molecule type" value="Genomic_DNA"/>
</dbReference>
<feature type="transmembrane region" description="Helical" evidence="2">
    <location>
        <begin position="6"/>
        <end position="24"/>
    </location>
</feature>
<organism evidence="3 5">
    <name type="scientific">Candidatus Iainarchaeum sp</name>
    <dbReference type="NCBI Taxonomy" id="3101447"/>
    <lineage>
        <taxon>Archaea</taxon>
        <taxon>Candidatus Iainarchaeota</taxon>
        <taxon>Candidatus Iainarchaeia</taxon>
        <taxon>Candidatus Iainarchaeales</taxon>
        <taxon>Candidatus Iainarchaeaceae</taxon>
        <taxon>Candidatus Iainarchaeum</taxon>
    </lineage>
</organism>
<feature type="compositionally biased region" description="Basic and acidic residues" evidence="1">
    <location>
        <begin position="74"/>
        <end position="90"/>
    </location>
</feature>
<comment type="caution">
    <text evidence="3">The sequence shown here is derived from an EMBL/GenBank/DDBJ whole genome shotgun (WGS) entry which is preliminary data.</text>
</comment>
<keyword evidence="2" id="KW-1133">Transmembrane helix</keyword>
<dbReference type="Proteomes" id="UP000577419">
    <property type="component" value="Unassembled WGS sequence"/>
</dbReference>
<reference evidence="5" key="1">
    <citation type="journal article" date="2020" name="bioRxiv">
        <title>A rank-normalized archaeal taxonomy based on genome phylogeny resolves widespread incomplete and uneven classifications.</title>
        <authorList>
            <person name="Rinke C."/>
            <person name="Chuvochina M."/>
            <person name="Mussig A.J."/>
            <person name="Chaumeil P.-A."/>
            <person name="Waite D.W."/>
            <person name="Whitman W.B."/>
            <person name="Parks D.H."/>
            <person name="Hugenholtz P."/>
        </authorList>
    </citation>
    <scope>NUCLEOTIDE SEQUENCE [LARGE SCALE GENOMIC DNA]</scope>
</reference>
<name>A0A7J4ITX0_9ARCH</name>
<dbReference type="AlphaFoldDB" id="A0A7J4ITX0"/>
<evidence type="ECO:0000313" key="5">
    <source>
        <dbReference type="Proteomes" id="UP000577419"/>
    </source>
</evidence>
<evidence type="ECO:0000313" key="3">
    <source>
        <dbReference type="EMBL" id="HIH08234.1"/>
    </source>
</evidence>
<accession>A0A7J4ITX0</accession>